<dbReference type="PANTHER" id="PTHR42964:SF1">
    <property type="entry name" value="POLYKETIDE BIOSYNTHESIS ENOYL-COA HYDRATASE PKSH-RELATED"/>
    <property type="match status" value="1"/>
</dbReference>
<organism evidence="2 3">
    <name type="scientific">Salicibibacter cibarius</name>
    <dbReference type="NCBI Taxonomy" id="2743000"/>
    <lineage>
        <taxon>Bacteria</taxon>
        <taxon>Bacillati</taxon>
        <taxon>Bacillota</taxon>
        <taxon>Bacilli</taxon>
        <taxon>Bacillales</taxon>
        <taxon>Bacillaceae</taxon>
        <taxon>Salicibibacter</taxon>
    </lineage>
</organism>
<dbReference type="AlphaFoldDB" id="A0A7T7CA76"/>
<dbReference type="GO" id="GO:0008300">
    <property type="term" value="P:isoprenoid catabolic process"/>
    <property type="evidence" value="ECO:0007669"/>
    <property type="project" value="TreeGrafter"/>
</dbReference>
<evidence type="ECO:0000313" key="2">
    <source>
        <dbReference type="EMBL" id="QQK74570.1"/>
    </source>
</evidence>
<dbReference type="InterPro" id="IPR029045">
    <property type="entry name" value="ClpP/crotonase-like_dom_sf"/>
</dbReference>
<dbReference type="CDD" id="cd06558">
    <property type="entry name" value="crotonase-like"/>
    <property type="match status" value="1"/>
</dbReference>
<dbReference type="InterPro" id="IPR051683">
    <property type="entry name" value="Enoyl-CoA_Hydratase/Isomerase"/>
</dbReference>
<dbReference type="Gene3D" id="1.10.12.10">
    <property type="entry name" value="Lyase 2-enoyl-coa Hydratase, Chain A, domain 2"/>
    <property type="match status" value="1"/>
</dbReference>
<reference evidence="2 3" key="1">
    <citation type="submission" date="2020-06" db="EMBL/GenBank/DDBJ databases">
        <title>Genomic analysis of Salicibibacter sp. NKC5-3.</title>
        <authorList>
            <person name="Oh Y.J."/>
        </authorList>
    </citation>
    <scope>NUCLEOTIDE SEQUENCE [LARGE SCALE GENOMIC DNA]</scope>
    <source>
        <strain evidence="2 3">NKC5-3</strain>
    </source>
</reference>
<dbReference type="Proteomes" id="UP000595823">
    <property type="component" value="Chromosome"/>
</dbReference>
<keyword evidence="3" id="KW-1185">Reference proteome</keyword>
<dbReference type="InterPro" id="IPR014748">
    <property type="entry name" value="Enoyl-CoA_hydra_C"/>
</dbReference>
<dbReference type="RefSeq" id="WP_200126740.1">
    <property type="nucleotide sequence ID" value="NZ_CP054705.1"/>
</dbReference>
<dbReference type="Gene3D" id="3.90.226.10">
    <property type="entry name" value="2-enoyl-CoA Hydratase, Chain A, domain 1"/>
    <property type="match status" value="1"/>
</dbReference>
<dbReference type="SUPFAM" id="SSF52096">
    <property type="entry name" value="ClpP/crotonase"/>
    <property type="match status" value="1"/>
</dbReference>
<dbReference type="KEGG" id="scia:HUG15_02435"/>
<name>A0A7T7CA76_9BACI</name>
<dbReference type="GO" id="GO:0016853">
    <property type="term" value="F:isomerase activity"/>
    <property type="evidence" value="ECO:0007669"/>
    <property type="project" value="UniProtKB-KW"/>
</dbReference>
<comment type="similarity">
    <text evidence="1">Belongs to the enoyl-CoA hydratase/isomerase family.</text>
</comment>
<accession>A0A7T7CA76</accession>
<sequence length="261" mass="28825">MSYETIVYEVSEHIATITLNLPDKRNPLTATLTTELIDAMQRADEDEDVRVMILTGAGKSFSAGGNLEEFKSNFTKPIPELHFDGRKSTELFKMGETLRTPLIASVNGAALGGGTGLVAMSHIAIASKSAKMGLTELKLGIVPYVILPWVRRAVGDRKAMEMMLTADILSADEAAERNLVHRIVEPEDLEKETWELAQKVASNSPLAASLALDAFYTTEQMDLQKSFDYLSTLRLVSFRSEDLKEGATAFLEKRKPEWKGK</sequence>
<dbReference type="InterPro" id="IPR001753">
    <property type="entry name" value="Enoyl-CoA_hydra/iso"/>
</dbReference>
<proteinExistence type="inferred from homology"/>
<keyword evidence="2" id="KW-0413">Isomerase</keyword>
<dbReference type="EMBL" id="CP054705">
    <property type="protein sequence ID" value="QQK74570.1"/>
    <property type="molecule type" value="Genomic_DNA"/>
</dbReference>
<evidence type="ECO:0000313" key="3">
    <source>
        <dbReference type="Proteomes" id="UP000595823"/>
    </source>
</evidence>
<gene>
    <name evidence="2" type="ORF">HUG15_02435</name>
</gene>
<dbReference type="PANTHER" id="PTHR42964">
    <property type="entry name" value="ENOYL-COA HYDRATASE"/>
    <property type="match status" value="1"/>
</dbReference>
<dbReference type="Pfam" id="PF00378">
    <property type="entry name" value="ECH_1"/>
    <property type="match status" value="1"/>
</dbReference>
<evidence type="ECO:0000256" key="1">
    <source>
        <dbReference type="ARBA" id="ARBA00005254"/>
    </source>
</evidence>
<protein>
    <submittedName>
        <fullName evidence="2">Enoyl-CoA hydratase/isomerase family protein</fullName>
    </submittedName>
</protein>